<keyword evidence="6 18" id="KW-1133">Transmembrane helix</keyword>
<evidence type="ECO:0000259" key="20">
    <source>
        <dbReference type="PROSITE" id="PS50259"/>
    </source>
</evidence>
<feature type="compositionally biased region" description="Basic and acidic residues" evidence="17">
    <location>
        <begin position="1804"/>
        <end position="1815"/>
    </location>
</feature>
<dbReference type="Ensembl" id="ENSOTST00005160012.1">
    <property type="protein sequence ID" value="ENSOTSP00005134406.1"/>
    <property type="gene ID" value="ENSOTSG00005031643.2"/>
</dbReference>
<dbReference type="InterPro" id="IPR054714">
    <property type="entry name" value="GPR158_179_extracellular"/>
</dbReference>
<dbReference type="GeneTree" id="ENSGT00940000160776"/>
<organism evidence="21 22">
    <name type="scientific">Oncorhynchus tshawytscha</name>
    <name type="common">Chinook salmon</name>
    <name type="synonym">Salmo tshawytscha</name>
    <dbReference type="NCBI Taxonomy" id="74940"/>
    <lineage>
        <taxon>Eukaryota</taxon>
        <taxon>Metazoa</taxon>
        <taxon>Chordata</taxon>
        <taxon>Craniata</taxon>
        <taxon>Vertebrata</taxon>
        <taxon>Euteleostomi</taxon>
        <taxon>Actinopterygii</taxon>
        <taxon>Neopterygii</taxon>
        <taxon>Teleostei</taxon>
        <taxon>Protacanthopterygii</taxon>
        <taxon>Salmoniformes</taxon>
        <taxon>Salmonidae</taxon>
        <taxon>Salmoninae</taxon>
        <taxon>Oncorhynchus</taxon>
    </lineage>
</organism>
<evidence type="ECO:0000313" key="22">
    <source>
        <dbReference type="Proteomes" id="UP000694402"/>
    </source>
</evidence>
<feature type="transmembrane region" description="Helical" evidence="18">
    <location>
        <begin position="457"/>
        <end position="480"/>
    </location>
</feature>
<reference evidence="22" key="1">
    <citation type="journal article" date="2018" name="PLoS ONE">
        <title>Chinook salmon (Oncorhynchus tshawytscha) genome and transcriptome.</title>
        <authorList>
            <person name="Christensen K.A."/>
            <person name="Leong J.S."/>
            <person name="Sakhrani D."/>
            <person name="Biagi C.A."/>
            <person name="Minkley D.R."/>
            <person name="Withler R.E."/>
            <person name="Rondeau E.B."/>
            <person name="Koop B.F."/>
            <person name="Devlin R.H."/>
        </authorList>
    </citation>
    <scope>NUCLEOTIDE SEQUENCE [LARGE SCALE GENOMIC DNA]</scope>
</reference>
<keyword evidence="4 18" id="KW-0812">Transmembrane</keyword>
<feature type="compositionally biased region" description="Basic and acidic residues" evidence="17">
    <location>
        <begin position="1758"/>
        <end position="1767"/>
    </location>
</feature>
<dbReference type="PROSITE" id="PS50259">
    <property type="entry name" value="G_PROTEIN_RECEP_F3_4"/>
    <property type="match status" value="1"/>
</dbReference>
<keyword evidence="11" id="KW-0675">Receptor</keyword>
<proteinExistence type="inferred from homology"/>
<feature type="compositionally biased region" description="Acidic residues" evidence="17">
    <location>
        <begin position="2204"/>
        <end position="2217"/>
    </location>
</feature>
<evidence type="ECO:0000256" key="8">
    <source>
        <dbReference type="ARBA" id="ARBA00023040"/>
    </source>
</evidence>
<feature type="compositionally biased region" description="Basic and acidic residues" evidence="17">
    <location>
        <begin position="1902"/>
        <end position="1911"/>
    </location>
</feature>
<dbReference type="Proteomes" id="UP000694402">
    <property type="component" value="Unassembled WGS sequence"/>
</dbReference>
<evidence type="ECO:0000256" key="12">
    <source>
        <dbReference type="ARBA" id="ARBA00023180"/>
    </source>
</evidence>
<reference evidence="21" key="2">
    <citation type="submission" date="2025-08" db="UniProtKB">
        <authorList>
            <consortium name="Ensembl"/>
        </authorList>
    </citation>
    <scope>IDENTIFICATION</scope>
</reference>
<evidence type="ECO:0000256" key="6">
    <source>
        <dbReference type="ARBA" id="ARBA00022989"/>
    </source>
</evidence>
<feature type="domain" description="G-protein coupled receptors family 3 profile" evidence="20">
    <location>
        <begin position="422"/>
        <end position="671"/>
    </location>
</feature>
<sequence>MAPPTRVDLRMGPVWLLLLLLTPLLSAQVSIVSELGTTAESEDPTASVVSTTGEPGTPYSPDPSGSVTIPSEAPKEDWTPAEVFLYSGDYSVLGIVECDRAYSLTGQNGPLPRGFYGSLRPSMDALANTANFLNMIFQASDLRESSVREDIEWYHAMVRALLEADPLIRQALLTFDADPASTTPQLVLRASRNPAPPRYQNILLQDLSSQWESLHLPAPAPDDTWFSSFKFPATSNQPTSTLSKRVLLNDLSTLDTPKWGRGDSYVTNRSGVRWANGPFLECEDGRFLPGWLLTLSTSFYGLKPDLSPEFRGVIRVDVNVQGLDVNQCDTGDAWFANTHQCNRTTMECQPITGQGFRLGQYCCRCREGYYSPPMDEGGALNGSGGEGGGVCYPALPICLPCWPGCKHCEDGTPCWVEEDWFLRAGVLAVQGFFMLLVFISMLVAYQFRRSRRIRASGLLLLETILFGSLLLYFPVFILYFKPSTFRCILLRWVRLLGFAIVYGTVTLKIYRVLKVFLSRTAQRVPYMSSIHLLRLLGVMVVTVSWFLCAWTAGVLQNRDRNVPLLIISTTSDGQGFSLCDLDRWDYMMAVAELMFLCWGSLLCSAVKPVPSAFHEPRYIGIAIHNELLLSSMFHLLRFVMPSLHPDWMLLLFFTHTHVTITVTLALLFIPKFLHVSRAGREEIAEEVYEDEVELRRSGSYLNSSFTSAVWSDHSLDPDDIRDELKKLYGQLEVHKTKKMTANNPHLQKKRSSRRGLGRSIIKRITEIPESMSRQCSRDGKEVNLGSRDVTHAESSKRAPDTFSVNYKDQSVKQPSPVLRKSQSDYDYVTDKDPSLHDSMLRATLAKRCSQRSETDSLYMAPLVCKSASAQNLTVDNNLLLPGPTKLHKSLSLASSKTHSLEDTSRVGRDTQGEQGQSQQDVTIKDQTSSALVQSQSYDKAEVCPWELAERPANKNQPHVTFAPSEEEPESPEGLSSPILKHICPWDHLPVPTPVESPAGDSQGGEAECESPRPQAPISASVPGSPKNMRVFSFRTSTQKWLSVKSFVGSVDASIKEKDKKETAGDTVKKLDSISQKSQGSVATIAVIAKLKLKTPSISSAEVKSQSVSNLEKKYNVSSIDKRTQQKRSMTTVDVKPALVKQAAIRLSSSDSSERSPRRIVVVQSTVYPWESEDMQKDSMYENVFISSKNTAHSTAKTPSTHRRGCQIRPALSVAQSDICPWDVPASSQQAPQRQQSIIADICPWEVEELEEDPKAPARVSVCPWESEEVLKRQESILGEVCPSEASVSAIPISSASNQSEKKSEGLNKKPTDVCPWETDETPQISQGLKPQESVRVDVCPWDVVDSFPEKVKVAIIYENVHPQENKGLHKAPPKCQETIHANVCPWESEETPKSQDGVQENVCPWESTDTPSIGKQDVQTKSTEQPKSAPEKLSVPIAKACPWEFPDPPKDLTVLCPWEKEESPMPPIAIKITKGSFSQETTVAKTNICPWDIGDQEETEGKDSPCTNVCPWETQGRTQADPKKTDSVQVNICPWETEKPEQQESTPAIVSIETGKTKRPDSALADVCPWETGATDEPDKTKRRDGTQTDIGPWETEDPKKTEEKDGVKVDVCPWETGETEKTNGQDSAKADISKETQKEKRRDSVRVNICPWDTDVPEEPETIKKQDGVRADVCPWETGPAEESEKTKSQDSIKAGICPWETGPAEESEKTQIQDSTKADICPWETGPAEESEKTKSQDSIKTDICPWETGPAEESENTKSQDSTKADICPWETGPAEESENTKSQDSTKADICPWETGPAEESEKTKSQDSTKADILPWETGPAEESEKTKSQDSIKADICPWETGPAEESEKTQIQDSTKADICPWETGPAEESENTKSQDSTKADICPWETGPAEESENTKSQDSTKADICPWGTGPAEESEKTKSQDSTKADILPWETGPAEESEKTKSQDSIKADICPWETGLAEKSEKTKSQDSTKADICPWETGPAEESEKTKSQDSTKADILPWETGPAEESEKTKSQDSTKADICPWETGPAEESEKTKSQDSTKADICPWETGPAEESEKTKSQDSTKADICPWETVDPIEPEKIKKQSVREDVCSWETDEPEKSAEKEETMIASGIQDITETQGALSMEEGDAAEPVAGSTQTAEAAKANMPLARRDAMCPWEMEGTKSPSSPSSITEHDNNSDVFTWEPENILEEEEEEDDAESAAEAFVFPSDL</sequence>
<accession>A0AAZ3QZM7</accession>
<dbReference type="GO" id="GO:0045211">
    <property type="term" value="C:postsynaptic membrane"/>
    <property type="evidence" value="ECO:0007669"/>
    <property type="project" value="UniProtKB-SubCell"/>
</dbReference>
<evidence type="ECO:0000256" key="9">
    <source>
        <dbReference type="ARBA" id="ARBA00023136"/>
    </source>
</evidence>
<evidence type="ECO:0000256" key="7">
    <source>
        <dbReference type="ARBA" id="ARBA00023018"/>
    </source>
</evidence>
<keyword evidence="8" id="KW-0297">G-protein coupled receptor</keyword>
<evidence type="ECO:0000256" key="5">
    <source>
        <dbReference type="ARBA" id="ARBA00022729"/>
    </source>
</evidence>
<dbReference type="PANTHER" id="PTHR32546">
    <property type="entry name" value="G-PROTEIN COUPLED RECEPTOR 158-RELATED"/>
    <property type="match status" value="1"/>
</dbReference>
<feature type="compositionally biased region" description="Polar residues" evidence="17">
    <location>
        <begin position="1407"/>
        <end position="1426"/>
    </location>
</feature>
<dbReference type="InterPro" id="IPR017978">
    <property type="entry name" value="GPCR_3_C"/>
</dbReference>
<feature type="transmembrane region" description="Helical" evidence="18">
    <location>
        <begin position="648"/>
        <end position="669"/>
    </location>
</feature>
<keyword evidence="9 18" id="KW-0472">Membrane</keyword>
<protein>
    <recommendedName>
        <fullName evidence="20">G-protein coupled receptors family 3 profile domain-containing protein</fullName>
    </recommendedName>
</protein>
<gene>
    <name evidence="21" type="primary">LOC112266080</name>
</gene>
<feature type="compositionally biased region" description="Basic and acidic residues" evidence="17">
    <location>
        <begin position="1782"/>
        <end position="1791"/>
    </location>
</feature>
<feature type="compositionally biased region" description="Basic and acidic residues" evidence="17">
    <location>
        <begin position="1577"/>
        <end position="1587"/>
    </location>
</feature>
<keyword evidence="14" id="KW-0628">Postsynaptic cell membrane</keyword>
<evidence type="ECO:0000256" key="13">
    <source>
        <dbReference type="ARBA" id="ARBA00023224"/>
    </source>
</evidence>
<feature type="compositionally biased region" description="Polar residues" evidence="17">
    <location>
        <begin position="802"/>
        <end position="813"/>
    </location>
</feature>
<feature type="compositionally biased region" description="Basic and acidic residues" evidence="17">
    <location>
        <begin position="1828"/>
        <end position="1839"/>
    </location>
</feature>
<feature type="compositionally biased region" description="Basic and acidic residues" evidence="17">
    <location>
        <begin position="2020"/>
        <end position="2031"/>
    </location>
</feature>
<feature type="compositionally biased region" description="Basic and acidic residues" evidence="17">
    <location>
        <begin position="788"/>
        <end position="799"/>
    </location>
</feature>
<feature type="chain" id="PRO_5044191307" description="G-protein coupled receptors family 3 profile domain-containing protein" evidence="19">
    <location>
        <begin position="28"/>
        <end position="2228"/>
    </location>
</feature>
<name>A0AAZ3QZM7_ONCTS</name>
<feature type="compositionally biased region" description="Basic and acidic residues" evidence="17">
    <location>
        <begin position="1732"/>
        <end position="1743"/>
    </location>
</feature>
<keyword evidence="3" id="KW-1003">Cell membrane</keyword>
<evidence type="ECO:0000256" key="15">
    <source>
        <dbReference type="ARBA" id="ARBA00023273"/>
    </source>
</evidence>
<dbReference type="GO" id="GO:0004930">
    <property type="term" value="F:G protein-coupled receptor activity"/>
    <property type="evidence" value="ECO:0007669"/>
    <property type="project" value="UniProtKB-KW"/>
</dbReference>
<evidence type="ECO:0000256" key="1">
    <source>
        <dbReference type="ARBA" id="ARBA00004487"/>
    </source>
</evidence>
<feature type="compositionally biased region" description="Basic and acidic residues" evidence="17">
    <location>
        <begin position="1996"/>
        <end position="2007"/>
    </location>
</feature>
<comment type="subcellular location">
    <subcellularLocation>
        <location evidence="1">Cell projection</location>
        <location evidence="1">Neuron projection</location>
    </subcellularLocation>
    <subcellularLocation>
        <location evidence="16">Postsynaptic cell membrane</location>
        <topology evidence="16">Multi-pass membrane protein</topology>
    </subcellularLocation>
</comment>
<dbReference type="CDD" id="cd15293">
    <property type="entry name" value="7tmC_GPR158-like"/>
    <property type="match status" value="1"/>
</dbReference>
<evidence type="ECO:0000256" key="19">
    <source>
        <dbReference type="SAM" id="SignalP"/>
    </source>
</evidence>
<evidence type="ECO:0000256" key="10">
    <source>
        <dbReference type="ARBA" id="ARBA00023157"/>
    </source>
</evidence>
<dbReference type="InterPro" id="IPR043458">
    <property type="entry name" value="GPR158/179"/>
</dbReference>
<feature type="compositionally biased region" description="Basic and acidic residues" evidence="17">
    <location>
        <begin position="2092"/>
        <end position="2105"/>
    </location>
</feature>
<evidence type="ECO:0000256" key="4">
    <source>
        <dbReference type="ARBA" id="ARBA00022692"/>
    </source>
</evidence>
<keyword evidence="13" id="KW-0807">Transducer</keyword>
<evidence type="ECO:0000256" key="18">
    <source>
        <dbReference type="SAM" id="Phobius"/>
    </source>
</evidence>
<feature type="compositionally biased region" description="Basic and acidic residues" evidence="17">
    <location>
        <begin position="1662"/>
        <end position="1671"/>
    </location>
</feature>
<evidence type="ECO:0000256" key="2">
    <source>
        <dbReference type="ARBA" id="ARBA00007242"/>
    </source>
</evidence>
<feature type="compositionally biased region" description="Basic and acidic residues" evidence="17">
    <location>
        <begin position="1969"/>
        <end position="1983"/>
    </location>
</feature>
<evidence type="ECO:0000256" key="3">
    <source>
        <dbReference type="ARBA" id="ARBA00022475"/>
    </source>
</evidence>
<feature type="region of interest" description="Disordered" evidence="17">
    <location>
        <begin position="1292"/>
        <end position="1329"/>
    </location>
</feature>
<evidence type="ECO:0000256" key="14">
    <source>
        <dbReference type="ARBA" id="ARBA00023257"/>
    </source>
</evidence>
<dbReference type="GO" id="GO:0043005">
    <property type="term" value="C:neuron projection"/>
    <property type="evidence" value="ECO:0007669"/>
    <property type="project" value="UniProtKB-SubCell"/>
</dbReference>
<feature type="transmembrane region" description="Helical" evidence="18">
    <location>
        <begin position="420"/>
        <end position="445"/>
    </location>
</feature>
<feature type="compositionally biased region" description="Basic and acidic residues" evidence="17">
    <location>
        <begin position="1924"/>
        <end position="1935"/>
    </location>
</feature>
<feature type="region of interest" description="Disordered" evidence="17">
    <location>
        <begin position="36"/>
        <end position="73"/>
    </location>
</feature>
<feature type="compositionally biased region" description="Basic and acidic residues" evidence="17">
    <location>
        <begin position="1878"/>
        <end position="1887"/>
    </location>
</feature>
<feature type="region of interest" description="Disordered" evidence="17">
    <location>
        <begin position="1552"/>
        <end position="2121"/>
    </location>
</feature>
<dbReference type="PANTHER" id="PTHR32546:SF7">
    <property type="entry name" value="G-PROTEIN COUPLED RECEPTOR 179-RELATED"/>
    <property type="match status" value="1"/>
</dbReference>
<feature type="region of interest" description="Disordered" evidence="17">
    <location>
        <begin position="949"/>
        <end position="1026"/>
    </location>
</feature>
<feature type="transmembrane region" description="Helical" evidence="18">
    <location>
        <begin position="492"/>
        <end position="510"/>
    </location>
</feature>
<keyword evidence="7" id="KW-0770">Synapse</keyword>
<feature type="compositionally biased region" description="Basic and acidic residues" evidence="17">
    <location>
        <begin position="1948"/>
        <end position="1959"/>
    </location>
</feature>
<keyword evidence="22" id="KW-1185">Reference proteome</keyword>
<comment type="similarity">
    <text evidence="2">Belongs to the G-protein coupled receptor 3 family.</text>
</comment>
<feature type="transmembrane region" description="Helical" evidence="18">
    <location>
        <begin position="531"/>
        <end position="555"/>
    </location>
</feature>
<feature type="compositionally biased region" description="Basic and acidic residues" evidence="17">
    <location>
        <begin position="2068"/>
        <end position="2079"/>
    </location>
</feature>
<feature type="region of interest" description="Disordered" evidence="17">
    <location>
        <begin position="771"/>
        <end position="823"/>
    </location>
</feature>
<feature type="signal peptide" evidence="19">
    <location>
        <begin position="1"/>
        <end position="27"/>
    </location>
</feature>
<keyword evidence="15" id="KW-0966">Cell projection</keyword>
<keyword evidence="5 19" id="KW-0732">Signal</keyword>
<keyword evidence="10" id="KW-1015">Disulfide bond</keyword>
<evidence type="ECO:0000256" key="16">
    <source>
        <dbReference type="ARBA" id="ARBA00034104"/>
    </source>
</evidence>
<evidence type="ECO:0000313" key="21">
    <source>
        <dbReference type="Ensembl" id="ENSOTSP00005134406.1"/>
    </source>
</evidence>
<evidence type="ECO:0000256" key="17">
    <source>
        <dbReference type="SAM" id="MobiDB-lite"/>
    </source>
</evidence>
<evidence type="ECO:0000256" key="11">
    <source>
        <dbReference type="ARBA" id="ARBA00023170"/>
    </source>
</evidence>
<keyword evidence="12" id="KW-0325">Glycoprotein</keyword>
<feature type="transmembrane region" description="Helical" evidence="18">
    <location>
        <begin position="586"/>
        <end position="606"/>
    </location>
</feature>
<feature type="compositionally biased region" description="Basic and acidic residues" evidence="17">
    <location>
        <begin position="1597"/>
        <end position="1609"/>
    </location>
</feature>
<feature type="region of interest" description="Disordered" evidence="17">
    <location>
        <begin position="2138"/>
        <end position="2228"/>
    </location>
</feature>
<feature type="compositionally biased region" description="Basic and acidic residues" evidence="17">
    <location>
        <begin position="1619"/>
        <end position="1646"/>
    </location>
</feature>
<feature type="compositionally biased region" description="Basic and acidic residues" evidence="17">
    <location>
        <begin position="898"/>
        <end position="911"/>
    </location>
</feature>
<dbReference type="Pfam" id="PF22572">
    <property type="entry name" value="GPR158_179_EC"/>
    <property type="match status" value="1"/>
</dbReference>
<dbReference type="Pfam" id="PF00003">
    <property type="entry name" value="7tm_3"/>
    <property type="match status" value="1"/>
</dbReference>
<feature type="region of interest" description="Disordered" evidence="17">
    <location>
        <begin position="1388"/>
        <end position="1433"/>
    </location>
</feature>
<feature type="compositionally biased region" description="Basic and acidic residues" evidence="17">
    <location>
        <begin position="2044"/>
        <end position="2055"/>
    </location>
</feature>
<feature type="compositionally biased region" description="Polar residues" evidence="17">
    <location>
        <begin position="912"/>
        <end position="935"/>
    </location>
</feature>
<feature type="compositionally biased region" description="Basic and acidic residues" evidence="17">
    <location>
        <begin position="1299"/>
        <end position="1311"/>
    </location>
</feature>
<feature type="region of interest" description="Disordered" evidence="17">
    <location>
        <begin position="890"/>
        <end position="935"/>
    </location>
</feature>
<reference evidence="21" key="3">
    <citation type="submission" date="2025-09" db="UniProtKB">
        <authorList>
            <consortium name="Ensembl"/>
        </authorList>
    </citation>
    <scope>IDENTIFICATION</scope>
</reference>